<dbReference type="HOGENOM" id="CLU_2376501_0_0_1"/>
<feature type="region of interest" description="Disordered" evidence="1">
    <location>
        <begin position="27"/>
        <end position="48"/>
    </location>
</feature>
<dbReference type="Gramene" id="OPUNC05G05300.1">
    <property type="protein sequence ID" value="OPUNC05G05300.1"/>
    <property type="gene ID" value="OPUNC05G05300"/>
</dbReference>
<reference evidence="2" key="2">
    <citation type="submission" date="2018-05" db="EMBL/GenBank/DDBJ databases">
        <title>OpunRS2 (Oryza punctata Reference Sequence Version 2).</title>
        <authorList>
            <person name="Zhang J."/>
            <person name="Kudrna D."/>
            <person name="Lee S."/>
            <person name="Talag J."/>
            <person name="Welchert J."/>
            <person name="Wing R.A."/>
        </authorList>
    </citation>
    <scope>NUCLEOTIDE SEQUENCE [LARGE SCALE GENOMIC DNA]</scope>
</reference>
<reference evidence="2" key="1">
    <citation type="submission" date="2015-04" db="UniProtKB">
        <authorList>
            <consortium name="EnsemblPlants"/>
        </authorList>
    </citation>
    <scope>IDENTIFICATION</scope>
</reference>
<evidence type="ECO:0000313" key="3">
    <source>
        <dbReference type="Proteomes" id="UP000026962"/>
    </source>
</evidence>
<name>A0A0E0KZB8_ORYPU</name>
<evidence type="ECO:0000313" key="2">
    <source>
        <dbReference type="EnsemblPlants" id="OPUNC05G05300.1"/>
    </source>
</evidence>
<proteinExistence type="predicted"/>
<evidence type="ECO:0000256" key="1">
    <source>
        <dbReference type="SAM" id="MobiDB-lite"/>
    </source>
</evidence>
<sequence length="95" mass="10249">MPARSRMARSGEERIVVEKPVSGLLGQAEVETVTGPRAETEAATRPWAETVPDTLELAEVEAVAALRVEIAADSRAAALKAVRSDHREFRGSPIR</sequence>
<protein>
    <submittedName>
        <fullName evidence="2">Uncharacterized protein</fullName>
    </submittedName>
</protein>
<dbReference type="EnsemblPlants" id="OPUNC05G05300.1">
    <property type="protein sequence ID" value="OPUNC05G05300.1"/>
    <property type="gene ID" value="OPUNC05G05300"/>
</dbReference>
<dbReference type="Proteomes" id="UP000026962">
    <property type="component" value="Chromosome 5"/>
</dbReference>
<keyword evidence="3" id="KW-1185">Reference proteome</keyword>
<accession>A0A0E0KZB8</accession>
<organism evidence="2">
    <name type="scientific">Oryza punctata</name>
    <name type="common">Red rice</name>
    <dbReference type="NCBI Taxonomy" id="4537"/>
    <lineage>
        <taxon>Eukaryota</taxon>
        <taxon>Viridiplantae</taxon>
        <taxon>Streptophyta</taxon>
        <taxon>Embryophyta</taxon>
        <taxon>Tracheophyta</taxon>
        <taxon>Spermatophyta</taxon>
        <taxon>Magnoliopsida</taxon>
        <taxon>Liliopsida</taxon>
        <taxon>Poales</taxon>
        <taxon>Poaceae</taxon>
        <taxon>BOP clade</taxon>
        <taxon>Oryzoideae</taxon>
        <taxon>Oryzeae</taxon>
        <taxon>Oryzinae</taxon>
        <taxon>Oryza</taxon>
    </lineage>
</organism>
<dbReference type="AlphaFoldDB" id="A0A0E0KZB8"/>